<evidence type="ECO:0000259" key="7">
    <source>
        <dbReference type="PROSITE" id="PS51456"/>
    </source>
</evidence>
<comment type="caution">
    <text evidence="8">The sequence shown here is derived from an EMBL/GenBank/DDBJ whole genome shotgun (WGS) entry which is preliminary data.</text>
</comment>
<comment type="caution">
    <text evidence="6">Lacks conserved residue(s) required for the propagation of feature annotation.</text>
</comment>
<evidence type="ECO:0000313" key="9">
    <source>
        <dbReference type="Proteomes" id="UP000601435"/>
    </source>
</evidence>
<dbReference type="OrthoDB" id="10249697at2759"/>
<dbReference type="CDD" id="cd00124">
    <property type="entry name" value="MYSc"/>
    <property type="match status" value="1"/>
</dbReference>
<gene>
    <name evidence="8" type="primary">XI-F</name>
    <name evidence="8" type="ORF">SNEC2469_LOCUS18956</name>
</gene>
<dbReference type="GO" id="GO:0000146">
    <property type="term" value="F:microfilament motor activity"/>
    <property type="evidence" value="ECO:0007669"/>
    <property type="project" value="TreeGrafter"/>
</dbReference>
<dbReference type="SMART" id="SM00242">
    <property type="entry name" value="MYSc"/>
    <property type="match status" value="1"/>
</dbReference>
<dbReference type="Pfam" id="PF00063">
    <property type="entry name" value="Myosin_head"/>
    <property type="match status" value="1"/>
</dbReference>
<feature type="binding site" evidence="6">
    <location>
        <begin position="169"/>
        <end position="176"/>
    </location>
    <ligand>
        <name>ATP</name>
        <dbReference type="ChEBI" id="CHEBI:30616"/>
    </ligand>
</feature>
<dbReference type="AlphaFoldDB" id="A0A812WA71"/>
<proteinExistence type="inferred from homology"/>
<dbReference type="Proteomes" id="UP000601435">
    <property type="component" value="Unassembled WGS sequence"/>
</dbReference>
<evidence type="ECO:0000256" key="6">
    <source>
        <dbReference type="PROSITE-ProRule" id="PRU00782"/>
    </source>
</evidence>
<feature type="domain" description="Myosin motor" evidence="7">
    <location>
        <begin position="44"/>
        <end position="593"/>
    </location>
</feature>
<feature type="non-terminal residue" evidence="8">
    <location>
        <position position="1"/>
    </location>
</feature>
<organism evidence="8 9">
    <name type="scientific">Symbiodinium necroappetens</name>
    <dbReference type="NCBI Taxonomy" id="1628268"/>
    <lineage>
        <taxon>Eukaryota</taxon>
        <taxon>Sar</taxon>
        <taxon>Alveolata</taxon>
        <taxon>Dinophyceae</taxon>
        <taxon>Suessiales</taxon>
        <taxon>Symbiodiniaceae</taxon>
        <taxon>Symbiodinium</taxon>
    </lineage>
</organism>
<dbReference type="GO" id="GO:0007015">
    <property type="term" value="P:actin filament organization"/>
    <property type="evidence" value="ECO:0007669"/>
    <property type="project" value="TreeGrafter"/>
</dbReference>
<dbReference type="GO" id="GO:0016459">
    <property type="term" value="C:myosin complex"/>
    <property type="evidence" value="ECO:0007669"/>
    <property type="project" value="UniProtKB-KW"/>
</dbReference>
<sequence length="593" mass="66248">LGSWQGRLGGGKWRLGNYIVVDDQGSKFEVPQEKARPVDPNCLKGVEDLLSLGDFNEGALLHNVRQRYFDDLIYTGIGSAVLTASNSHLSNLAALRYARYMMLHALVNPFQNLAGLYSEAKQKFYRDRSAAAGASGDESDLPPHLFSVAAAAYTTMLSDARNQSIIISGESGAGKTEATKRILTYFANLQRSGSAVHEKMSIEEQVLRSNPILEAFGNAKTIRNDNSSRFGKFIDIEFDSSGKLQSARISNYLLEKSRIVKQQPDERGYHAFYQLCAGARSLPDIGSMLGLRAAYDHAYTSVCTDIPGVDDAGMFEEAVECMDGLGFSTEEKNSVFQLVAAVIHLGDMQFEEGDDGSRICDAVLAAKMCELLQVSKEAFTNTFQYRTMEDPFSKKMINMPQDPASSSNTRHAMAKHLYSRLFDWLVWRINQSTAGKGGGPKKDATKKIGILDIYGFEVFEWNSFEQLCINFANEKLQQHFNSHMFTLEQRLYAEEGISWSHIQWQDNQEIIDNLEKRPLGVFCILDSECLMPSSTDQTCLSKIYNTFKNSKVVYKPSRFASTNFAVQHYAGEVVYDVLSFLEYLGLHSLNLSS</sequence>
<keyword evidence="1 6" id="KW-0547">Nucleotide-binding</keyword>
<accession>A0A812WA71</accession>
<dbReference type="InterPro" id="IPR027417">
    <property type="entry name" value="P-loop_NTPase"/>
</dbReference>
<dbReference type="EMBL" id="CAJNJA010032192">
    <property type="protein sequence ID" value="CAE7664730.1"/>
    <property type="molecule type" value="Genomic_DNA"/>
</dbReference>
<name>A0A812WA71_9DINO</name>
<dbReference type="Gene3D" id="1.20.58.530">
    <property type="match status" value="1"/>
</dbReference>
<evidence type="ECO:0000256" key="3">
    <source>
        <dbReference type="ARBA" id="ARBA00023123"/>
    </source>
</evidence>
<dbReference type="PRINTS" id="PR00193">
    <property type="entry name" value="MYOSINHEAVY"/>
</dbReference>
<dbReference type="InterPro" id="IPR001609">
    <property type="entry name" value="Myosin_head_motor_dom-like"/>
</dbReference>
<dbReference type="Gene3D" id="1.20.120.720">
    <property type="entry name" value="Myosin VI head, motor domain, U50 subdomain"/>
    <property type="match status" value="1"/>
</dbReference>
<dbReference type="GO" id="GO:0051015">
    <property type="term" value="F:actin filament binding"/>
    <property type="evidence" value="ECO:0007669"/>
    <property type="project" value="TreeGrafter"/>
</dbReference>
<keyword evidence="5 6" id="KW-0009">Actin-binding</keyword>
<dbReference type="GO" id="GO:0005524">
    <property type="term" value="F:ATP binding"/>
    <property type="evidence" value="ECO:0007669"/>
    <property type="project" value="UniProtKB-UniRule"/>
</dbReference>
<reference evidence="8" key="1">
    <citation type="submission" date="2021-02" db="EMBL/GenBank/DDBJ databases">
        <authorList>
            <person name="Dougan E. K."/>
            <person name="Rhodes N."/>
            <person name="Thang M."/>
            <person name="Chan C."/>
        </authorList>
    </citation>
    <scope>NUCLEOTIDE SEQUENCE</scope>
</reference>
<dbReference type="PANTHER" id="PTHR13140:SF706">
    <property type="entry name" value="DILUTE CLASS UNCONVENTIONAL MYOSIN, ISOFORM C"/>
    <property type="match status" value="1"/>
</dbReference>
<dbReference type="SUPFAM" id="SSF52540">
    <property type="entry name" value="P-loop containing nucleoside triphosphate hydrolases"/>
    <property type="match status" value="1"/>
</dbReference>
<keyword evidence="4 6" id="KW-0505">Motor protein</keyword>
<keyword evidence="9" id="KW-1185">Reference proteome</keyword>
<dbReference type="GO" id="GO:0016020">
    <property type="term" value="C:membrane"/>
    <property type="evidence" value="ECO:0007669"/>
    <property type="project" value="TreeGrafter"/>
</dbReference>
<dbReference type="PANTHER" id="PTHR13140">
    <property type="entry name" value="MYOSIN"/>
    <property type="match status" value="1"/>
</dbReference>
<keyword evidence="2 6" id="KW-0067">ATP-binding</keyword>
<evidence type="ECO:0000256" key="4">
    <source>
        <dbReference type="ARBA" id="ARBA00023175"/>
    </source>
</evidence>
<evidence type="ECO:0000256" key="5">
    <source>
        <dbReference type="ARBA" id="ARBA00023203"/>
    </source>
</evidence>
<dbReference type="Gene3D" id="3.40.850.10">
    <property type="entry name" value="Kinesin motor domain"/>
    <property type="match status" value="2"/>
</dbReference>
<comment type="similarity">
    <text evidence="6">Belongs to the TRAFAC class myosin-kinesin ATPase superfamily. Myosin family.</text>
</comment>
<keyword evidence="3 6" id="KW-0518">Myosin</keyword>
<dbReference type="Gene3D" id="1.10.10.820">
    <property type="match status" value="1"/>
</dbReference>
<dbReference type="InterPro" id="IPR036961">
    <property type="entry name" value="Kinesin_motor_dom_sf"/>
</dbReference>
<evidence type="ECO:0000256" key="1">
    <source>
        <dbReference type="ARBA" id="ARBA00022741"/>
    </source>
</evidence>
<dbReference type="GO" id="GO:0005737">
    <property type="term" value="C:cytoplasm"/>
    <property type="evidence" value="ECO:0007669"/>
    <property type="project" value="TreeGrafter"/>
</dbReference>
<evidence type="ECO:0000313" key="8">
    <source>
        <dbReference type="EMBL" id="CAE7664730.1"/>
    </source>
</evidence>
<feature type="non-terminal residue" evidence="8">
    <location>
        <position position="593"/>
    </location>
</feature>
<dbReference type="PROSITE" id="PS51456">
    <property type="entry name" value="MYOSIN_MOTOR"/>
    <property type="match status" value="1"/>
</dbReference>
<evidence type="ECO:0000256" key="2">
    <source>
        <dbReference type="ARBA" id="ARBA00022840"/>
    </source>
</evidence>
<protein>
    <submittedName>
        <fullName evidence="8">XI-F protein</fullName>
    </submittedName>
</protein>